<sequence>MRIRTAAAGLVAALSLSACGGALPDNLRGGGSHSSTHDASPTSGAKAAAVPEPPEVALRAGETFQELTLPAKYTPKAPFGTGTDDYRCFLVDPAFAQDMIVSGIKVTPDNAAAVHHVILFKVDPGKVAAAEAADAKDEGAGWTCFGGSGVDNGPGAQLNNAEWVGAWAPGGGERVMAEDIGIPLAQGSRIVIQVHYNLLAGGGADQSSARLRLSPASAGDKTPLETMLLPAPVELPCRTGTPGELCARTPAVADIRARFGEQVATADLLHLLCGETRPGPTQSCTRPVREAGRIRAVAGHMHLLGKSITVDVNKGTPQARRVLDIPVWNFDDQAAVPLAKPAVVEKGDTLTVTCTHDQSLRDVLPAFKDLRERYVAWGEGTTDEMCLGIVLLTRES</sequence>
<feature type="domain" description="Copper type II ascorbate-dependent monooxygenase C-terminal" evidence="4">
    <location>
        <begin position="293"/>
        <end position="387"/>
    </location>
</feature>
<protein>
    <recommendedName>
        <fullName evidence="4">Copper type II ascorbate-dependent monooxygenase C-terminal domain-containing protein</fullName>
    </recommendedName>
</protein>
<dbReference type="AlphaFoldDB" id="A0A0A0JV11"/>
<dbReference type="GO" id="GO:0004500">
    <property type="term" value="F:dopamine beta-monooxygenase activity"/>
    <property type="evidence" value="ECO:0007669"/>
    <property type="project" value="InterPro"/>
</dbReference>
<dbReference type="EMBL" id="AVPL01000039">
    <property type="protein sequence ID" value="KGN40514.1"/>
    <property type="molecule type" value="Genomic_DNA"/>
</dbReference>
<evidence type="ECO:0000256" key="3">
    <source>
        <dbReference type="SAM" id="SignalP"/>
    </source>
</evidence>
<reference evidence="5 6" key="1">
    <citation type="submission" date="2013-08" db="EMBL/GenBank/DDBJ databases">
        <title>The genome sequence of Knoellia aerolata.</title>
        <authorList>
            <person name="Zhu W."/>
            <person name="Wang G."/>
        </authorList>
    </citation>
    <scope>NUCLEOTIDE SEQUENCE [LARGE SCALE GENOMIC DNA]</scope>
    <source>
        <strain evidence="5 6">DSM 18566</strain>
    </source>
</reference>
<feature type="region of interest" description="Disordered" evidence="2">
    <location>
        <begin position="28"/>
        <end position="53"/>
    </location>
</feature>
<name>A0A0A0JV11_9MICO</name>
<keyword evidence="1" id="KW-1015">Disulfide bond</keyword>
<dbReference type="Proteomes" id="UP000030013">
    <property type="component" value="Unassembled WGS sequence"/>
</dbReference>
<dbReference type="PROSITE" id="PS51257">
    <property type="entry name" value="PROKAR_LIPOPROTEIN"/>
    <property type="match status" value="1"/>
</dbReference>
<dbReference type="RefSeq" id="WP_035938623.1">
    <property type="nucleotide sequence ID" value="NZ_AVPL01000039.1"/>
</dbReference>
<dbReference type="InterPro" id="IPR014784">
    <property type="entry name" value="Cu2_ascorb_mOase-like_C"/>
</dbReference>
<dbReference type="InterPro" id="IPR000945">
    <property type="entry name" value="DBH-like"/>
</dbReference>
<dbReference type="PANTHER" id="PTHR10157">
    <property type="entry name" value="DOPAMINE BETA HYDROXYLASE RELATED"/>
    <property type="match status" value="1"/>
</dbReference>
<dbReference type="Gene3D" id="2.60.120.230">
    <property type="match status" value="1"/>
</dbReference>
<evidence type="ECO:0000259" key="4">
    <source>
        <dbReference type="Pfam" id="PF03712"/>
    </source>
</evidence>
<proteinExistence type="predicted"/>
<dbReference type="eggNOG" id="COG2010">
    <property type="taxonomic scope" value="Bacteria"/>
</dbReference>
<dbReference type="Gene3D" id="2.60.120.310">
    <property type="entry name" value="Copper type II, ascorbate-dependent monooxygenase, N-terminal domain"/>
    <property type="match status" value="1"/>
</dbReference>
<dbReference type="OrthoDB" id="9786191at2"/>
<feature type="compositionally biased region" description="Polar residues" evidence="2">
    <location>
        <begin position="33"/>
        <end position="43"/>
    </location>
</feature>
<evidence type="ECO:0000313" key="6">
    <source>
        <dbReference type="Proteomes" id="UP000030013"/>
    </source>
</evidence>
<comment type="caution">
    <text evidence="5">The sequence shown here is derived from an EMBL/GenBank/DDBJ whole genome shotgun (WGS) entry which is preliminary data.</text>
</comment>
<keyword evidence="6" id="KW-1185">Reference proteome</keyword>
<dbReference type="GO" id="GO:0005507">
    <property type="term" value="F:copper ion binding"/>
    <property type="evidence" value="ECO:0007669"/>
    <property type="project" value="InterPro"/>
</dbReference>
<feature type="chain" id="PRO_5038937740" description="Copper type II ascorbate-dependent monooxygenase C-terminal domain-containing protein" evidence="3">
    <location>
        <begin position="21"/>
        <end position="396"/>
    </location>
</feature>
<feature type="signal peptide" evidence="3">
    <location>
        <begin position="1"/>
        <end position="20"/>
    </location>
</feature>
<evidence type="ECO:0000313" key="5">
    <source>
        <dbReference type="EMBL" id="KGN40514.1"/>
    </source>
</evidence>
<dbReference type="InterPro" id="IPR008977">
    <property type="entry name" value="PHM/PNGase_F_dom_sf"/>
</dbReference>
<gene>
    <name evidence="5" type="ORF">N801_13335</name>
</gene>
<evidence type="ECO:0000256" key="2">
    <source>
        <dbReference type="SAM" id="MobiDB-lite"/>
    </source>
</evidence>
<dbReference type="STRING" id="1385519.N801_13335"/>
<dbReference type="Pfam" id="PF03712">
    <property type="entry name" value="Cu2_monoox_C"/>
    <property type="match status" value="1"/>
</dbReference>
<accession>A0A0A0JV11</accession>
<dbReference type="InterPro" id="IPR036939">
    <property type="entry name" value="Cu2_ascorb_mOase_N_sf"/>
</dbReference>
<dbReference type="InterPro" id="IPR024548">
    <property type="entry name" value="Cu2_monoox_C"/>
</dbReference>
<keyword evidence="3" id="KW-0732">Signal</keyword>
<evidence type="ECO:0000256" key="1">
    <source>
        <dbReference type="ARBA" id="ARBA00023157"/>
    </source>
</evidence>
<dbReference type="PANTHER" id="PTHR10157:SF23">
    <property type="entry name" value="MOXD1 HOMOLOG 1"/>
    <property type="match status" value="1"/>
</dbReference>
<dbReference type="SUPFAM" id="SSF49742">
    <property type="entry name" value="PHM/PNGase F"/>
    <property type="match status" value="2"/>
</dbReference>
<organism evidence="5 6">
    <name type="scientific">Knoellia aerolata DSM 18566</name>
    <dbReference type="NCBI Taxonomy" id="1385519"/>
    <lineage>
        <taxon>Bacteria</taxon>
        <taxon>Bacillati</taxon>
        <taxon>Actinomycetota</taxon>
        <taxon>Actinomycetes</taxon>
        <taxon>Micrococcales</taxon>
        <taxon>Intrasporangiaceae</taxon>
        <taxon>Knoellia</taxon>
    </lineage>
</organism>